<evidence type="ECO:0000313" key="1">
    <source>
        <dbReference type="EMBL" id="THG10036.1"/>
    </source>
</evidence>
<proteinExistence type="predicted"/>
<comment type="caution">
    <text evidence="1">The sequence shown here is derived from an EMBL/GenBank/DDBJ whole genome shotgun (WGS) entry which is preliminary data.</text>
</comment>
<organism evidence="1 2">
    <name type="scientific">Camellia sinensis var. sinensis</name>
    <name type="common">China tea</name>
    <dbReference type="NCBI Taxonomy" id="542762"/>
    <lineage>
        <taxon>Eukaryota</taxon>
        <taxon>Viridiplantae</taxon>
        <taxon>Streptophyta</taxon>
        <taxon>Embryophyta</taxon>
        <taxon>Tracheophyta</taxon>
        <taxon>Spermatophyta</taxon>
        <taxon>Magnoliopsida</taxon>
        <taxon>eudicotyledons</taxon>
        <taxon>Gunneridae</taxon>
        <taxon>Pentapetalae</taxon>
        <taxon>asterids</taxon>
        <taxon>Ericales</taxon>
        <taxon>Theaceae</taxon>
        <taxon>Camellia</taxon>
    </lineage>
</organism>
<name>A0A4S4E466_CAMSN</name>
<protein>
    <recommendedName>
        <fullName evidence="3">FBD domain-containing protein</fullName>
    </recommendedName>
</protein>
<evidence type="ECO:0000313" key="2">
    <source>
        <dbReference type="Proteomes" id="UP000306102"/>
    </source>
</evidence>
<reference evidence="1 2" key="1">
    <citation type="journal article" date="2018" name="Proc. Natl. Acad. Sci. U.S.A.">
        <title>Draft genome sequence of Camellia sinensis var. sinensis provides insights into the evolution of the tea genome and tea quality.</title>
        <authorList>
            <person name="Wei C."/>
            <person name="Yang H."/>
            <person name="Wang S."/>
            <person name="Zhao J."/>
            <person name="Liu C."/>
            <person name="Gao L."/>
            <person name="Xia E."/>
            <person name="Lu Y."/>
            <person name="Tai Y."/>
            <person name="She G."/>
            <person name="Sun J."/>
            <person name="Cao H."/>
            <person name="Tong W."/>
            <person name="Gao Q."/>
            <person name="Li Y."/>
            <person name="Deng W."/>
            <person name="Jiang X."/>
            <person name="Wang W."/>
            <person name="Chen Q."/>
            <person name="Zhang S."/>
            <person name="Li H."/>
            <person name="Wu J."/>
            <person name="Wang P."/>
            <person name="Li P."/>
            <person name="Shi C."/>
            <person name="Zheng F."/>
            <person name="Jian J."/>
            <person name="Huang B."/>
            <person name="Shan D."/>
            <person name="Shi M."/>
            <person name="Fang C."/>
            <person name="Yue Y."/>
            <person name="Li F."/>
            <person name="Li D."/>
            <person name="Wei S."/>
            <person name="Han B."/>
            <person name="Jiang C."/>
            <person name="Yin Y."/>
            <person name="Xia T."/>
            <person name="Zhang Z."/>
            <person name="Bennetzen J.L."/>
            <person name="Zhao S."/>
            <person name="Wan X."/>
        </authorList>
    </citation>
    <scope>NUCLEOTIDE SEQUENCE [LARGE SCALE GENOMIC DNA]</scope>
    <source>
        <strain evidence="2">cv. Shuchazao</strain>
        <tissue evidence="1">Leaf</tissue>
    </source>
</reference>
<dbReference type="Proteomes" id="UP000306102">
    <property type="component" value="Unassembled WGS sequence"/>
</dbReference>
<dbReference type="EMBL" id="SDRB02008082">
    <property type="protein sequence ID" value="THG10036.1"/>
    <property type="molecule type" value="Genomic_DNA"/>
</dbReference>
<dbReference type="AlphaFoldDB" id="A0A4S4E466"/>
<gene>
    <name evidence="1" type="ORF">TEA_015045</name>
</gene>
<sequence>MVDFGKLVGLEFLSIRGVQWCWDAISKMLQLANKVKHLYMKVEFTGDFEALLPFPEIDFVEFFNSHPKLRKFDMHGAMFAALCQKNSLKNVDSRFVIPCLEEAVVTVRSPLNAEQKMSTLESLVKYGKNLKKMTVRILDMKSSHSSADDFFQEICRFRCLNRKIVSIE</sequence>
<accession>A0A4S4E466</accession>
<evidence type="ECO:0008006" key="3">
    <source>
        <dbReference type="Google" id="ProtNLM"/>
    </source>
</evidence>
<keyword evidence="2" id="KW-1185">Reference proteome</keyword>